<accession>A0ABN9TR04</accession>
<gene>
    <name evidence="1" type="ORF">PCOR1329_LOCUS41465</name>
</gene>
<protein>
    <submittedName>
        <fullName evidence="1">Uncharacterized protein</fullName>
    </submittedName>
</protein>
<dbReference type="EMBL" id="CAUYUJ010014988">
    <property type="protein sequence ID" value="CAK0848567.1"/>
    <property type="molecule type" value="Genomic_DNA"/>
</dbReference>
<comment type="caution">
    <text evidence="1">The sequence shown here is derived from an EMBL/GenBank/DDBJ whole genome shotgun (WGS) entry which is preliminary data.</text>
</comment>
<reference evidence="1" key="1">
    <citation type="submission" date="2023-10" db="EMBL/GenBank/DDBJ databases">
        <authorList>
            <person name="Chen Y."/>
            <person name="Shah S."/>
            <person name="Dougan E. K."/>
            <person name="Thang M."/>
            <person name="Chan C."/>
        </authorList>
    </citation>
    <scope>NUCLEOTIDE SEQUENCE [LARGE SCALE GENOMIC DNA]</scope>
</reference>
<organism evidence="1 2">
    <name type="scientific">Prorocentrum cordatum</name>
    <dbReference type="NCBI Taxonomy" id="2364126"/>
    <lineage>
        <taxon>Eukaryota</taxon>
        <taxon>Sar</taxon>
        <taxon>Alveolata</taxon>
        <taxon>Dinophyceae</taxon>
        <taxon>Prorocentrales</taxon>
        <taxon>Prorocentraceae</taxon>
        <taxon>Prorocentrum</taxon>
    </lineage>
</organism>
<sequence length="102" mass="11237">MAMPHGRRGRTLTQGAETVLASFPMHRTQSRPAGSPARTLSKLPSGRVISIDRNTHIPEDLFQDLLLAADDVKRRGQHKLAEESPARRQHLVIAGAQLARRG</sequence>
<name>A0ABN9TR04_9DINO</name>
<evidence type="ECO:0000313" key="2">
    <source>
        <dbReference type="Proteomes" id="UP001189429"/>
    </source>
</evidence>
<dbReference type="Proteomes" id="UP001189429">
    <property type="component" value="Unassembled WGS sequence"/>
</dbReference>
<evidence type="ECO:0000313" key="1">
    <source>
        <dbReference type="EMBL" id="CAK0848567.1"/>
    </source>
</evidence>
<keyword evidence="2" id="KW-1185">Reference proteome</keyword>
<proteinExistence type="predicted"/>